<dbReference type="Proteomes" id="UP000245909">
    <property type="component" value="Unassembled WGS sequence"/>
</dbReference>
<dbReference type="PANTHER" id="PTHR30006:SF3">
    <property type="entry name" value="THIAMINE-BINDING PERIPLASMIC PROTEIN"/>
    <property type="match status" value="1"/>
</dbReference>
<evidence type="ECO:0000256" key="6">
    <source>
        <dbReference type="ARBA" id="ARBA00022764"/>
    </source>
</evidence>
<organism evidence="8 9">
    <name type="scientific">Alitibacter langaaensis DSM 22999</name>
    <dbReference type="NCBI Taxonomy" id="1122935"/>
    <lineage>
        <taxon>Bacteria</taxon>
        <taxon>Pseudomonadati</taxon>
        <taxon>Pseudomonadota</taxon>
        <taxon>Gammaproteobacteria</taxon>
        <taxon>Pasteurellales</taxon>
        <taxon>Pasteurellaceae</taxon>
        <taxon>Alitibacter</taxon>
    </lineage>
</organism>
<comment type="caution">
    <text evidence="8">The sequence shown here is derived from an EMBL/GenBank/DDBJ whole genome shotgun (WGS) entry which is preliminary data.</text>
</comment>
<dbReference type="NCBIfam" id="TIGR01276">
    <property type="entry name" value="thiB"/>
    <property type="match status" value="1"/>
</dbReference>
<evidence type="ECO:0000256" key="4">
    <source>
        <dbReference type="ARBA" id="ARBA00022448"/>
    </source>
</evidence>
<reference evidence="8 9" key="1">
    <citation type="submission" date="2018-05" db="EMBL/GenBank/DDBJ databases">
        <title>Genomic Encyclopedia of Type Strains, Phase IV (KMG-IV): sequencing the most valuable type-strain genomes for metagenomic binning, comparative biology and taxonomic classification.</title>
        <authorList>
            <person name="Goeker M."/>
        </authorList>
    </citation>
    <scope>NUCLEOTIDE SEQUENCE [LARGE SCALE GENOMIC DNA]</scope>
    <source>
        <strain evidence="8 9">DSM 22999</strain>
    </source>
</reference>
<name>A0A2U0SNU6_9PAST</name>
<accession>A0A2U0SNU6</accession>
<dbReference type="PANTHER" id="PTHR30006">
    <property type="entry name" value="THIAMINE-BINDING PERIPLASMIC PROTEIN-RELATED"/>
    <property type="match status" value="1"/>
</dbReference>
<dbReference type="GO" id="GO:0030288">
    <property type="term" value="C:outer membrane-bounded periplasmic space"/>
    <property type="evidence" value="ECO:0007669"/>
    <property type="project" value="InterPro"/>
</dbReference>
<evidence type="ECO:0000313" key="9">
    <source>
        <dbReference type="Proteomes" id="UP000245909"/>
    </source>
</evidence>
<evidence type="ECO:0000256" key="3">
    <source>
        <dbReference type="ARBA" id="ARBA00019815"/>
    </source>
</evidence>
<dbReference type="Pfam" id="PF01547">
    <property type="entry name" value="SBP_bac_1"/>
    <property type="match status" value="1"/>
</dbReference>
<dbReference type="AlphaFoldDB" id="A0A2U0SNU6"/>
<dbReference type="OrthoDB" id="8013425at2"/>
<dbReference type="EMBL" id="QENU01000010">
    <property type="protein sequence ID" value="PVX33014.1"/>
    <property type="molecule type" value="Genomic_DNA"/>
</dbReference>
<proteinExistence type="inferred from homology"/>
<keyword evidence="6" id="KW-0574">Periplasm</keyword>
<evidence type="ECO:0000256" key="5">
    <source>
        <dbReference type="ARBA" id="ARBA00022729"/>
    </source>
</evidence>
<dbReference type="Gene3D" id="3.40.190.10">
    <property type="entry name" value="Periplasmic binding protein-like II"/>
    <property type="match status" value="2"/>
</dbReference>
<evidence type="ECO:0000256" key="7">
    <source>
        <dbReference type="SAM" id="SignalP"/>
    </source>
</evidence>
<dbReference type="InterPro" id="IPR005948">
    <property type="entry name" value="ThiB-like"/>
</dbReference>
<comment type="subcellular location">
    <subcellularLocation>
        <location evidence="1">Periplasm</location>
    </subcellularLocation>
</comment>
<comment type="similarity">
    <text evidence="2">Belongs to the bacterial solute-binding protein 1 family.</text>
</comment>
<dbReference type="GO" id="GO:0030975">
    <property type="term" value="F:thiamine binding"/>
    <property type="evidence" value="ECO:0007669"/>
    <property type="project" value="InterPro"/>
</dbReference>
<feature type="chain" id="PRO_5015550378" description="Thiamine-binding periplasmic protein" evidence="7">
    <location>
        <begin position="21"/>
        <end position="331"/>
    </location>
</feature>
<dbReference type="GO" id="GO:0030976">
    <property type="term" value="F:thiamine pyrophosphate binding"/>
    <property type="evidence" value="ECO:0007669"/>
    <property type="project" value="TreeGrafter"/>
</dbReference>
<evidence type="ECO:0000313" key="8">
    <source>
        <dbReference type="EMBL" id="PVX33014.1"/>
    </source>
</evidence>
<evidence type="ECO:0000256" key="2">
    <source>
        <dbReference type="ARBA" id="ARBA00008520"/>
    </source>
</evidence>
<protein>
    <recommendedName>
        <fullName evidence="3">Thiamine-binding periplasmic protein</fullName>
    </recommendedName>
</protein>
<gene>
    <name evidence="8" type="ORF">C8D76_11040</name>
</gene>
<sequence length="331" mass="37227">MSKKLFFLTALSAFSTNVFAAQTVNVYTEEFFGSDWGPGGEVKAAFEKHYPQCEIHYTVFNESSTLLNRIRLEKNKLKADVVLGLENSQFEAAEKTGLFTETGVDLSKLDLPEKWQNPLFVPYEFGQFSFIYDKTKLSNPPKSLRELVERQDLKVIYQDPRTSSMGRGFVVWMNSVFNADQITQAWQTLAKHTLTVGKGWTETYGAFLKGEGDLVFSHSTSPIYHLLKEQKDQYAATQFAEGALYQYEAVAKVAGKQNACADNFIQFIFTPEAQKIITPKNVMLSSISAEIEPHFDALKASQKGSKTLDSRDASDANIKNWISTWQAALAQ</sequence>
<keyword evidence="5 7" id="KW-0732">Signal</keyword>
<dbReference type="SUPFAM" id="SSF53850">
    <property type="entry name" value="Periplasmic binding protein-like II"/>
    <property type="match status" value="1"/>
</dbReference>
<dbReference type="RefSeq" id="WP_116632126.1">
    <property type="nucleotide sequence ID" value="NZ_QENU01000010.1"/>
</dbReference>
<keyword evidence="9" id="KW-1185">Reference proteome</keyword>
<dbReference type="InterPro" id="IPR006059">
    <property type="entry name" value="SBP"/>
</dbReference>
<evidence type="ECO:0000256" key="1">
    <source>
        <dbReference type="ARBA" id="ARBA00004418"/>
    </source>
</evidence>
<keyword evidence="4" id="KW-0813">Transport</keyword>
<dbReference type="InterPro" id="IPR005967">
    <property type="entry name" value="ThiB"/>
</dbReference>
<feature type="signal peptide" evidence="7">
    <location>
        <begin position="1"/>
        <end position="20"/>
    </location>
</feature>
<dbReference type="GO" id="GO:0015888">
    <property type="term" value="P:thiamine transport"/>
    <property type="evidence" value="ECO:0007669"/>
    <property type="project" value="InterPro"/>
</dbReference>
<dbReference type="NCBIfam" id="TIGR01254">
    <property type="entry name" value="sfuA"/>
    <property type="match status" value="1"/>
</dbReference>